<feature type="domain" description="Histidine kinase" evidence="5">
    <location>
        <begin position="213"/>
        <end position="440"/>
    </location>
</feature>
<comment type="caution">
    <text evidence="6">The sequence shown here is derived from an EMBL/GenBank/DDBJ whole genome shotgun (WGS) entry which is preliminary data.</text>
</comment>
<accession>A0ABV8JL19</accession>
<evidence type="ECO:0000259" key="5">
    <source>
        <dbReference type="PROSITE" id="PS50109"/>
    </source>
</evidence>
<keyword evidence="3" id="KW-0597">Phosphoprotein</keyword>
<dbReference type="SUPFAM" id="SSF47384">
    <property type="entry name" value="Homodimeric domain of signal transducing histidine kinase"/>
    <property type="match status" value="1"/>
</dbReference>
<dbReference type="SMART" id="SM00387">
    <property type="entry name" value="HATPase_c"/>
    <property type="match status" value="1"/>
</dbReference>
<dbReference type="Pfam" id="PF02518">
    <property type="entry name" value="HATPase_c"/>
    <property type="match status" value="1"/>
</dbReference>
<comment type="catalytic activity">
    <reaction evidence="1">
        <text>ATP + protein L-histidine = ADP + protein N-phospho-L-histidine.</text>
        <dbReference type="EC" id="2.7.13.3"/>
    </reaction>
</comment>
<dbReference type="Gene3D" id="3.30.450.40">
    <property type="match status" value="1"/>
</dbReference>
<protein>
    <recommendedName>
        <fullName evidence="2">histidine kinase</fullName>
        <ecNumber evidence="2">2.7.13.3</ecNumber>
    </recommendedName>
</protein>
<dbReference type="InterPro" id="IPR029016">
    <property type="entry name" value="GAF-like_dom_sf"/>
</dbReference>
<proteinExistence type="predicted"/>
<dbReference type="EC" id="2.7.13.3" evidence="2"/>
<dbReference type="PROSITE" id="PS50109">
    <property type="entry name" value="HIS_KIN"/>
    <property type="match status" value="1"/>
</dbReference>
<dbReference type="Pfam" id="PF00512">
    <property type="entry name" value="HisKA"/>
    <property type="match status" value="1"/>
</dbReference>
<evidence type="ECO:0000256" key="3">
    <source>
        <dbReference type="ARBA" id="ARBA00022553"/>
    </source>
</evidence>
<dbReference type="InterPro" id="IPR004358">
    <property type="entry name" value="Sig_transdc_His_kin-like_C"/>
</dbReference>
<dbReference type="PRINTS" id="PR00344">
    <property type="entry name" value="BCTRLSENSOR"/>
</dbReference>
<dbReference type="Pfam" id="PF01590">
    <property type="entry name" value="GAF"/>
    <property type="match status" value="1"/>
</dbReference>
<dbReference type="Gene3D" id="3.30.565.10">
    <property type="entry name" value="Histidine kinase-like ATPase, C-terminal domain"/>
    <property type="match status" value="1"/>
</dbReference>
<dbReference type="EMBL" id="JBHSAW010000004">
    <property type="protein sequence ID" value="MFC4095518.1"/>
    <property type="molecule type" value="Genomic_DNA"/>
</dbReference>
<feature type="coiled-coil region" evidence="4">
    <location>
        <begin position="151"/>
        <end position="206"/>
    </location>
</feature>
<evidence type="ECO:0000256" key="2">
    <source>
        <dbReference type="ARBA" id="ARBA00012438"/>
    </source>
</evidence>
<keyword evidence="6" id="KW-0547">Nucleotide-binding</keyword>
<dbReference type="SMART" id="SM00388">
    <property type="entry name" value="HisKA"/>
    <property type="match status" value="1"/>
</dbReference>
<reference evidence="7" key="1">
    <citation type="journal article" date="2019" name="Int. J. Syst. Evol. Microbiol.">
        <title>The Global Catalogue of Microorganisms (GCM) 10K type strain sequencing project: providing services to taxonomists for standard genome sequencing and annotation.</title>
        <authorList>
            <consortium name="The Broad Institute Genomics Platform"/>
            <consortium name="The Broad Institute Genome Sequencing Center for Infectious Disease"/>
            <person name="Wu L."/>
            <person name="Ma J."/>
        </authorList>
    </citation>
    <scope>NUCLEOTIDE SEQUENCE [LARGE SCALE GENOMIC DNA]</scope>
    <source>
        <strain evidence="7">CECT 7477</strain>
    </source>
</reference>
<keyword evidence="4" id="KW-0175">Coiled coil</keyword>
<dbReference type="PANTHER" id="PTHR43102">
    <property type="entry name" value="SLR1143 PROTEIN"/>
    <property type="match status" value="1"/>
</dbReference>
<organism evidence="6 7">
    <name type="scientific">Euzebyella saccharophila</name>
    <dbReference type="NCBI Taxonomy" id="679664"/>
    <lineage>
        <taxon>Bacteria</taxon>
        <taxon>Pseudomonadati</taxon>
        <taxon>Bacteroidota</taxon>
        <taxon>Flavobacteriia</taxon>
        <taxon>Flavobacteriales</taxon>
        <taxon>Flavobacteriaceae</taxon>
        <taxon>Euzebyella</taxon>
    </lineage>
</organism>
<sequence>MKTAEDHEKEEERLKLLDSYSILDTLPEEDYDNLTKLAAEICQTPISLITLLDDHRQWFKSHHGLNIRETPKDQAFCAHAIHTHEKIFTVKDSREDARFFDNPLVTGEPRVVFYAGVPLKNSSGLPLGTLCVIDHQPHELSQSQKEALNILADQVMNLLELRKNKLELENKNRDLKNLSDELEVKVEQRTQELALQNRELEKMNSELQSFAYISSHDMQEPLRKIQTFVSQILATESANLSEKGIYRFNRMQLAANRMQTLIQDLLSYSKAEKSNQIFEETSFQEITEEIKDNLLEELEHKKATLTIKGNCSAELIPSQFKQLFANLIVNSLKFAKKKVPSIISVDIATIDHTQIKEFPLRKDTEYCRILFKDNGVGFDQKYAEQIFKIFHRLHNRKEYEGTGIGLAIVKKIVQNHQGYITAKGQLGEGVTFKIVIPRYQKTQRSLPTP</sequence>
<dbReference type="RefSeq" id="WP_192460810.1">
    <property type="nucleotide sequence ID" value="NZ_JACYFJ010000001.1"/>
</dbReference>
<dbReference type="InterPro" id="IPR036097">
    <property type="entry name" value="HisK_dim/P_sf"/>
</dbReference>
<keyword evidence="6" id="KW-0067">ATP-binding</keyword>
<keyword evidence="7" id="KW-1185">Reference proteome</keyword>
<dbReference type="PANTHER" id="PTHR43102:SF2">
    <property type="entry name" value="GAF DOMAIN-CONTAINING PROTEIN"/>
    <property type="match status" value="1"/>
</dbReference>
<dbReference type="InterPro" id="IPR003594">
    <property type="entry name" value="HATPase_dom"/>
</dbReference>
<dbReference type="SMART" id="SM00065">
    <property type="entry name" value="GAF"/>
    <property type="match status" value="1"/>
</dbReference>
<dbReference type="Proteomes" id="UP001595814">
    <property type="component" value="Unassembled WGS sequence"/>
</dbReference>
<dbReference type="Gene3D" id="1.10.287.130">
    <property type="match status" value="1"/>
</dbReference>
<evidence type="ECO:0000313" key="7">
    <source>
        <dbReference type="Proteomes" id="UP001595814"/>
    </source>
</evidence>
<dbReference type="SUPFAM" id="SSF55874">
    <property type="entry name" value="ATPase domain of HSP90 chaperone/DNA topoisomerase II/histidine kinase"/>
    <property type="match status" value="1"/>
</dbReference>
<evidence type="ECO:0000313" key="6">
    <source>
        <dbReference type="EMBL" id="MFC4095518.1"/>
    </source>
</evidence>
<evidence type="ECO:0000256" key="1">
    <source>
        <dbReference type="ARBA" id="ARBA00000085"/>
    </source>
</evidence>
<dbReference type="InterPro" id="IPR036890">
    <property type="entry name" value="HATPase_C_sf"/>
</dbReference>
<gene>
    <name evidence="6" type="ORF">ACFOUT_06510</name>
</gene>
<evidence type="ECO:0000256" key="4">
    <source>
        <dbReference type="SAM" id="Coils"/>
    </source>
</evidence>
<dbReference type="GO" id="GO:0005524">
    <property type="term" value="F:ATP binding"/>
    <property type="evidence" value="ECO:0007669"/>
    <property type="project" value="UniProtKB-KW"/>
</dbReference>
<dbReference type="InterPro" id="IPR005467">
    <property type="entry name" value="His_kinase_dom"/>
</dbReference>
<dbReference type="CDD" id="cd00082">
    <property type="entry name" value="HisKA"/>
    <property type="match status" value="1"/>
</dbReference>
<dbReference type="SUPFAM" id="SSF55781">
    <property type="entry name" value="GAF domain-like"/>
    <property type="match status" value="1"/>
</dbReference>
<dbReference type="InterPro" id="IPR003661">
    <property type="entry name" value="HisK_dim/P_dom"/>
</dbReference>
<dbReference type="InterPro" id="IPR003018">
    <property type="entry name" value="GAF"/>
</dbReference>
<name>A0ABV8JL19_9FLAO</name>